<feature type="region of interest" description="Disordered" evidence="4">
    <location>
        <begin position="3076"/>
        <end position="3098"/>
    </location>
</feature>
<keyword evidence="3 7" id="KW-0378">Hydrolase</keyword>
<dbReference type="SMART" id="SM00165">
    <property type="entry name" value="UBA"/>
    <property type="match status" value="1"/>
</dbReference>
<keyword evidence="8" id="KW-1185">Reference proteome</keyword>
<reference evidence="7" key="1">
    <citation type="submission" date="2019-03" db="EMBL/GenBank/DDBJ databases">
        <title>Improved annotation for the trematode Fasciola hepatica.</title>
        <authorList>
            <person name="Choi Y.-J."/>
            <person name="Martin J."/>
            <person name="Mitreva M."/>
        </authorList>
    </citation>
    <scope>NUCLEOTIDE SEQUENCE [LARGE SCALE GENOMIC DNA]</scope>
</reference>
<feature type="domain" description="UBA" evidence="5">
    <location>
        <begin position="14"/>
        <end position="54"/>
    </location>
</feature>
<dbReference type="Proteomes" id="UP000230066">
    <property type="component" value="Unassembled WGS sequence"/>
</dbReference>
<keyword evidence="1" id="KW-0645">Protease</keyword>
<dbReference type="FunFam" id="3.90.70.10:FF:000022">
    <property type="entry name" value="Ubiquitin carboxyl-terminal hydrolase 24"/>
    <property type="match status" value="1"/>
</dbReference>
<dbReference type="GO" id="GO:0005634">
    <property type="term" value="C:nucleus"/>
    <property type="evidence" value="ECO:0007669"/>
    <property type="project" value="TreeGrafter"/>
</dbReference>
<dbReference type="SUPFAM" id="SSF46934">
    <property type="entry name" value="UBA-like"/>
    <property type="match status" value="1"/>
</dbReference>
<dbReference type="PROSITE" id="PS00972">
    <property type="entry name" value="USP_1"/>
    <property type="match status" value="1"/>
</dbReference>
<dbReference type="PANTHER" id="PTHR24006">
    <property type="entry name" value="UBIQUITIN CARBOXYL-TERMINAL HYDROLASE"/>
    <property type="match status" value="1"/>
</dbReference>
<dbReference type="Pfam" id="PF25010">
    <property type="entry name" value="ARM_UBP24_USP9X-Y"/>
    <property type="match status" value="2"/>
</dbReference>
<evidence type="ECO:0000256" key="3">
    <source>
        <dbReference type="ARBA" id="ARBA00022801"/>
    </source>
</evidence>
<evidence type="ECO:0000313" key="8">
    <source>
        <dbReference type="Proteomes" id="UP000230066"/>
    </source>
</evidence>
<organism evidence="7 8">
    <name type="scientific">Fasciola hepatica</name>
    <name type="common">Liver fluke</name>
    <dbReference type="NCBI Taxonomy" id="6192"/>
    <lineage>
        <taxon>Eukaryota</taxon>
        <taxon>Metazoa</taxon>
        <taxon>Spiralia</taxon>
        <taxon>Lophotrochozoa</taxon>
        <taxon>Platyhelminthes</taxon>
        <taxon>Trematoda</taxon>
        <taxon>Digenea</taxon>
        <taxon>Plagiorchiida</taxon>
        <taxon>Echinostomata</taxon>
        <taxon>Echinostomatoidea</taxon>
        <taxon>Fasciolidae</taxon>
        <taxon>Fasciola</taxon>
    </lineage>
</organism>
<dbReference type="GO" id="GO:0006508">
    <property type="term" value="P:proteolysis"/>
    <property type="evidence" value="ECO:0007669"/>
    <property type="project" value="UniProtKB-KW"/>
</dbReference>
<dbReference type="PANTHER" id="PTHR24006:SF943">
    <property type="entry name" value="UBIQUITIN CARBOXYL-TERMINAL HYDROLASE PUF"/>
    <property type="match status" value="1"/>
</dbReference>
<dbReference type="SUPFAM" id="SSF54001">
    <property type="entry name" value="Cysteine proteinases"/>
    <property type="match status" value="1"/>
</dbReference>
<evidence type="ECO:0000256" key="1">
    <source>
        <dbReference type="ARBA" id="ARBA00022670"/>
    </source>
</evidence>
<feature type="region of interest" description="Disordered" evidence="4">
    <location>
        <begin position="3855"/>
        <end position="3874"/>
    </location>
</feature>
<feature type="compositionally biased region" description="Basic and acidic residues" evidence="4">
    <location>
        <begin position="2969"/>
        <end position="2978"/>
    </location>
</feature>
<feature type="region of interest" description="Disordered" evidence="4">
    <location>
        <begin position="3950"/>
        <end position="3971"/>
    </location>
</feature>
<dbReference type="InterPro" id="IPR018200">
    <property type="entry name" value="USP_CS"/>
</dbReference>
<dbReference type="PROSITE" id="PS50235">
    <property type="entry name" value="USP_3"/>
    <property type="match status" value="1"/>
</dbReference>
<dbReference type="GO" id="GO:0005829">
    <property type="term" value="C:cytosol"/>
    <property type="evidence" value="ECO:0007669"/>
    <property type="project" value="TreeGrafter"/>
</dbReference>
<accession>A0A4E0S3M0</accession>
<dbReference type="InterPro" id="IPR009060">
    <property type="entry name" value="UBA-like_sf"/>
</dbReference>
<feature type="region of interest" description="Disordered" evidence="4">
    <location>
        <begin position="2964"/>
        <end position="3008"/>
    </location>
</feature>
<sequence length="3987" mass="439720">MDDYVRPCESPVIDVDDSIKKLAWMGFTDEDDVRNALETTNYDINEAISLLMYKYVGELSGGSDANYQSVSEPAAAPEMSEASDRCISATDLPAAVEDLIKGHDLTTEFSSVEFSRLRARVFTNQWDIPCLRNQPLGKCLLGTIHLLRENGIKVLDTDSECREFAFNCLPECVTKLMTSQAVYNWDRDTLEGVHNMLELMVRLICQYFTVFKEALTEESQRSHSVHESSENIGAGSAEYIGAGHSALSRASPSAGHFAMESLRLLTLIFDCEANYHQLCRDRHSNTGTYTDPFNDWSSIAESVNGAASVFAETLPSPRNFYLVNLLNCFGVLGGFKFLRWFGTQRWTSVNMMTSLLAPLAGCADYLTEFTLRREFGVVVLQRVLWRLSNLNEDDFKDRDSRIFDVIGSLRVLVHRLVELNIAYLLAPFLVSHDESGDCHALTVREPDWEAKSLAALAETDVTEPASSTPLTASVAIQEIDRLHCTLLLAALSPPHGAAGASFNGRMLALRNLVEQLEAAKVVSENGGNYQPRNDSMVTTPMRRRPVVHQFSSANLLASENAAFLARRAKRRTIRLDCLMTWLRDREVILKSMHNLDNTAYMTALGQLFRLLGERLTTADLTTVWHRTTNQTGAAVDNILTLLTDVASTRFVQPQLDHLFYLVDASWINLNRQAQAFLSSHKRTEKPKDSDLVESGTVTSLRIGDEPSHVRHARARLLNLVGRIGTTTKEPWKADMCVELLWCIVIGNSAHGIGTQSSDVIRASGTTSRMSTSVPTSANSSTPCAYRHPEPIEAALAQQLVILREFRCSGVDQRLRAMRWLTKAVEHVNQNSLTFFMLAYIKSLVELILKNFVGRAKRDHLNELIRSHDLITKVVSSLLRYEQWAIQTHGDLLSADSHDELGFRHSEVVKRHFELLHFLLKNAELTLNVERAKSLWEIMIGNSRAVAYDREQCFAWFTASMSHLEPEAQTMLFTKLILKSSPTLFRSFSGFECFKAFFEKVNLHEGRMKQVSKLWHVDKPDLIGLDFLWDLYLALPSLDASLDGIHMNTVPVGESAQWEATRKASSMSDPTVLSTSTSRPQSASQPADTSTPAIGCPMVEPNAVKLARQLLLDVHWGQLAPRLRRDPDACYRRFFDACRRRLEANWAAGRGMVPKRGVHSALAETGQLLAALIIGPGPAGRAKHCSRTAARLALRRLLGLVHAYIQTVEDEMFGSRVLHPTWRPHGTTFRGWELRIPLRVETLRPGQAGPTTVRLISPERSISGLFSPFDTFLAPSKKSPEAAQPICLLIHSNEMLGSVRDRSNLVSTALLFANRLTAAGMAGSHGPVSSTSCSSWSASALYLDPLCAPERLTFANQQSTNLDTQTNVQSGNQISTPVESTVSSREIPRRGSSDQCPKRLLETVLNRKPVGELGFQNGRQLTVRLIAALNARTGARGEHLSTALPVGASALNLSICSASPSMISMVNQGNTSEADLVARAAAALHTGAEDSDRLIHSGTLDALFPRLNGSISASINLGVNSSAAPSGVQLARGSSMLSLNSNAASLTSGTTGSPAELAAPQVTSPVTTSSLPSLCLGEDLSVYELLIELAEAELVHTPTFPGTEGKKNKNAVSGIHGAVGVSLSSSFSLIHPIRLLLATLPTCPATVLSRTGNPLQQSLFCSPTTLLKSTPYRTLYKLQMLSASLIPVDSTPWWNVSPGCLLSPPSQLYANAAPAPMPVSFGATNQGQPRVSRSSVVHRMNDFTGSSRIAVESGSSTASSVTPSNDPQWFMSNDSFAFSTSAMMESTSAPSSPVSRRRRNFKLFSNHADTPSHQRTVKSRQSEASSHFKNSMSLVANVPPVEYLEPLVDLLHRQLQESEPEMSHSVSVPLSGPFGNLNQSTLSANIAWWRREVRHLCLQLLAFVLNPHGGHIHCDTSPPGSYRPSLTSNADSSYGLARQYLTPAFGIELLSALLDTAVASAGVSEQIPRHLTGSGPTVPTKQSGLSPIYQPNKDSRAGVAGLIEVITLGGQNMLYQDVEVAVQCIHLLVQCVLAYPTRLLDCFLALDRLEDKLLRLLTYSPSVRIRTETARQLEHLSLLSSRYLRLGETCSRECDCSAHSDFSGVVRCDNIDSPCFTHNHIAYPNLLRFLLKIVFPSRIPVYPPRIDLHSNHITALMAQSSEYFRVRGFLIGQTPESLLESWLQQDHVTLLREELAWFRAAAETESNWVKTKRVIVDYLLAGHLEVARLICAQTVACVMSHSACLLTGSGSAAAGAASLHANLDKTSRGSVSAAPNMSYASWDSRWFYVPVVLLESLSDPNWNESATKDQKSRSTAIDLPLISLPENQGFTISGARSLYVSTQCFLIARDFVHYLITECLFPAASHILQYRTAKSPHVPSATLTASLTSLRSSELMPLRVNNLIKRMDPAKDCPPLSNHVQTPRLIDGFGQLTKRSAYAFILLLVRVDVSSLEHVVDLLILLHHNHDPVQLRSFSAHSSVGPSSAMQTPDNLSSRSSPRASQVLLSEESTGHGRNSQCLPMGFSWDLQPVVTGRNESGFVGLRNGGATCYMNAVLQQIFMQPGLPEALLSIHETDEQLDENNILFQTQKMFGYLLESQLEYYDPSGFWKSFRPWDTSESVNPREQQDAFDFFQALIDQLDEELKKLKREPFFQAIYQGIFLDSKFCDECEHRYDREEVFSAINLAVRVHDLQEALNQFVRGEVLDGDNAYYCERCHVKRRTVKRMSVHTLPPVLCLHLKRFDFDWDRQVPVKFSDHFTFPRQLDMSPYMADSIQKLRPEAFFSPSSSTTSLLQREARFMAPSTGKKKFHLSDNELSEESLRTGTSVDVEPHGLPHVPATPSIHFPDSLSPEGKTQRPAFGLDVTTNMPSTASPMKKAPTPGLLAPTSAATVASTTAMTQHLYRLVGIIVHSGQANSGHYYAFIKDRGRISESSPLKSSSCMARTFRETDHMPSDVVDCQATMHQSSFPVTERDRHHSDANESSPTKGSSASTQCRNGSDAKSDSDGRWYRFNDTSVEPVELDDALLEHECFGGAYKVVSADGRSIERRTRYWSAYMLFYERVDLNHAALRQGLITSRGKTGEESHASRPQPAYDSPVSTVNVNVTPPKTDRFSEFSLSESPFDLSRTSGPSCGIGEYEQNSPPPLFRSDSLWSCHMPKRIASQIWAENWAFLRDRNIFSKDYFDAIRGLCEGILLDSNSLRHEPQRGVIGTRLLSHFIFHTFLCLHPRTKLSIEGCLSDAQSASSSALRDMATQINSEWLSLLLRMAGTSPKACRWLMHFLYTSPTQPCLVYMLLAPRPNIRQQLANTLLAVLRTFYAFRETNILDGTLTGLVNHLLGFLDCGLAAEYATQAGALFSMLRGYVEMCPHASLHLINLKTTKRILNYLMEPQIRDGSYASSCGTTGAFVACAPTWSDRLRAWTPAQQHEMGNLYYLLALLILQTSFDDYCTIRPIGCSPPRPVLLTVPSAAAGSSTKQASWGRLMLRPHKETVTWLGLIATPNRSGRNTVTGGKSISATCGKTLSPSTSSHPFRPGSTEQQRSDCGPIEGTYLVGLFHLCEILLRAYLENAATPNLATLPGTTDFSRNLSQTIGGVPSSVAVSGASRTVSTVSISSTASGAGAGTGSGLNTPGVQTSVKTGEESMTLREVIIQAMLHLTYCSWESSFCFIIALLSRIETRPQSELRHLFDLLNELLCLMDPIQSARIAAVMHGLVIRPTTELDGHRWCPRPNVDPHLWAWNVEELDIALQSATHMEAACPMPATVVAETSEANDAVNGEMEDTADTWPRMPKGLLELITTEAYQDSRRVYQCIKFIVHLSSKTDAVMSYLTGFPERWEPAVKWLENLMESSEEVSAARSSVAGMQTDGSTSRREVQERDSGALYMVLPSGNGDISSSTAGSGRHLINLTDASNESEEDTTGFQRTVSAQTTLREAARILFTMPRVRAEPAGLSALPVDEPGVHREVEGDDEDEYGCGSGRKLDLFYKLPS</sequence>
<feature type="region of interest" description="Disordered" evidence="4">
    <location>
        <begin position="3504"/>
        <end position="3541"/>
    </location>
</feature>
<dbReference type="Pfam" id="PF00443">
    <property type="entry name" value="UCH"/>
    <property type="match status" value="1"/>
</dbReference>
<dbReference type="InterPro" id="IPR050164">
    <property type="entry name" value="Peptidase_C19"/>
</dbReference>
<dbReference type="Gene3D" id="3.90.70.10">
    <property type="entry name" value="Cysteine proteinases"/>
    <property type="match status" value="1"/>
</dbReference>
<proteinExistence type="predicted"/>
<feature type="region of interest" description="Disordered" evidence="4">
    <location>
        <begin position="1366"/>
        <end position="1393"/>
    </location>
</feature>
<protein>
    <submittedName>
        <fullName evidence="7">Ubiquitin carboxyl-terminal hydrolase 24</fullName>
    </submittedName>
</protein>
<feature type="compositionally biased region" description="Polar residues" evidence="4">
    <location>
        <begin position="1366"/>
        <end position="1383"/>
    </location>
</feature>
<dbReference type="GO" id="GO:0004843">
    <property type="term" value="F:cysteine-type deubiquitinase activity"/>
    <property type="evidence" value="ECO:0007669"/>
    <property type="project" value="InterPro"/>
</dbReference>
<feature type="region of interest" description="Disordered" evidence="4">
    <location>
        <begin position="2473"/>
        <end position="2512"/>
    </location>
</feature>
<evidence type="ECO:0000259" key="5">
    <source>
        <dbReference type="PROSITE" id="PS50030"/>
    </source>
</evidence>
<dbReference type="InterPro" id="IPR056850">
    <property type="entry name" value="ARM_UBP34_24_USP9X_Y"/>
</dbReference>
<comment type="caution">
    <text evidence="7">The sequence shown here is derived from an EMBL/GenBank/DDBJ whole genome shotgun (WGS) entry which is preliminary data.</text>
</comment>
<feature type="compositionally biased region" description="Polar residues" evidence="4">
    <location>
        <begin position="2979"/>
        <end position="2995"/>
    </location>
</feature>
<feature type="region of interest" description="Disordered" evidence="4">
    <location>
        <begin position="1804"/>
        <end position="1824"/>
    </location>
</feature>
<dbReference type="InterPro" id="IPR015940">
    <property type="entry name" value="UBA"/>
</dbReference>
<dbReference type="PROSITE" id="PS50030">
    <property type="entry name" value="UBA"/>
    <property type="match status" value="1"/>
</dbReference>
<dbReference type="EMBL" id="JXXN02000354">
    <property type="protein sequence ID" value="THD27680.1"/>
    <property type="molecule type" value="Genomic_DNA"/>
</dbReference>
<feature type="compositionally biased region" description="Basic and acidic residues" evidence="4">
    <location>
        <begin position="2997"/>
        <end position="3008"/>
    </location>
</feature>
<name>A0A4E0S3M0_FASHE</name>
<dbReference type="GO" id="GO:0016579">
    <property type="term" value="P:protein deubiquitination"/>
    <property type="evidence" value="ECO:0007669"/>
    <property type="project" value="InterPro"/>
</dbReference>
<feature type="compositionally biased region" description="Polar residues" evidence="4">
    <location>
        <begin position="1062"/>
        <end position="1091"/>
    </location>
</feature>
<gene>
    <name evidence="7" type="ORF">D915_001359</name>
</gene>
<feature type="region of interest" description="Disordered" evidence="4">
    <location>
        <begin position="1058"/>
        <end position="1092"/>
    </location>
</feature>
<feature type="compositionally biased region" description="Polar residues" evidence="4">
    <location>
        <begin position="3504"/>
        <end position="3528"/>
    </location>
</feature>
<dbReference type="PROSITE" id="PS00973">
    <property type="entry name" value="USP_2"/>
    <property type="match status" value="1"/>
</dbReference>
<evidence type="ECO:0000256" key="4">
    <source>
        <dbReference type="SAM" id="MobiDB-lite"/>
    </source>
</evidence>
<dbReference type="InterPro" id="IPR001394">
    <property type="entry name" value="Peptidase_C19_UCH"/>
</dbReference>
<keyword evidence="2" id="KW-0833">Ubl conjugation pathway</keyword>
<evidence type="ECO:0000256" key="2">
    <source>
        <dbReference type="ARBA" id="ARBA00022786"/>
    </source>
</evidence>
<dbReference type="Gene3D" id="1.10.8.10">
    <property type="entry name" value="DNA helicase RuvA subunit, C-terminal domain"/>
    <property type="match status" value="1"/>
</dbReference>
<evidence type="ECO:0000259" key="6">
    <source>
        <dbReference type="PROSITE" id="PS50235"/>
    </source>
</evidence>
<dbReference type="InterPro" id="IPR038765">
    <property type="entry name" value="Papain-like_cys_pep_sf"/>
</dbReference>
<feature type="domain" description="USP" evidence="6">
    <location>
        <begin position="2539"/>
        <end position="3061"/>
    </location>
</feature>
<dbReference type="InterPro" id="IPR028889">
    <property type="entry name" value="USP"/>
</dbReference>
<evidence type="ECO:0000313" key="7">
    <source>
        <dbReference type="EMBL" id="THD27680.1"/>
    </source>
</evidence>